<organism evidence="1 2">
    <name type="scientific">Candidatus Parabacteroides intestinipullorum</name>
    <dbReference type="NCBI Taxonomy" id="2838723"/>
    <lineage>
        <taxon>Bacteria</taxon>
        <taxon>Pseudomonadati</taxon>
        <taxon>Bacteroidota</taxon>
        <taxon>Bacteroidia</taxon>
        <taxon>Bacteroidales</taxon>
        <taxon>Tannerellaceae</taxon>
        <taxon>Parabacteroides</taxon>
    </lineage>
</organism>
<reference evidence="1" key="2">
    <citation type="submission" date="2021-04" db="EMBL/GenBank/DDBJ databases">
        <authorList>
            <person name="Gilroy R."/>
        </authorList>
    </citation>
    <scope>NUCLEOTIDE SEQUENCE</scope>
    <source>
        <strain evidence="1">ChiGjej6B6-14162</strain>
    </source>
</reference>
<evidence type="ECO:0000313" key="2">
    <source>
        <dbReference type="Proteomes" id="UP000886740"/>
    </source>
</evidence>
<feature type="non-terminal residue" evidence="1">
    <location>
        <position position="1"/>
    </location>
</feature>
<reference evidence="1" key="1">
    <citation type="journal article" date="2021" name="PeerJ">
        <title>Extensive microbial diversity within the chicken gut microbiome revealed by metagenomics and culture.</title>
        <authorList>
            <person name="Gilroy R."/>
            <person name="Ravi A."/>
            <person name="Getino M."/>
            <person name="Pursley I."/>
            <person name="Horton D.L."/>
            <person name="Alikhan N.F."/>
            <person name="Baker D."/>
            <person name="Gharbi K."/>
            <person name="Hall N."/>
            <person name="Watson M."/>
            <person name="Adriaenssens E.M."/>
            <person name="Foster-Nyarko E."/>
            <person name="Jarju S."/>
            <person name="Secka A."/>
            <person name="Antonio M."/>
            <person name="Oren A."/>
            <person name="Chaudhuri R.R."/>
            <person name="La Ragione R."/>
            <person name="Hildebrand F."/>
            <person name="Pallen M.J."/>
        </authorList>
    </citation>
    <scope>NUCLEOTIDE SEQUENCE</scope>
    <source>
        <strain evidence="1">ChiGjej6B6-14162</strain>
    </source>
</reference>
<protein>
    <submittedName>
        <fullName evidence="1">Uncharacterized protein</fullName>
    </submittedName>
</protein>
<proteinExistence type="predicted"/>
<gene>
    <name evidence="1" type="ORF">H9977_01705</name>
</gene>
<name>A0A9D1X6F4_9BACT</name>
<dbReference type="Proteomes" id="UP000886740">
    <property type="component" value="Unassembled WGS sequence"/>
</dbReference>
<dbReference type="AlphaFoldDB" id="A0A9D1X6F4"/>
<dbReference type="EMBL" id="DXEL01000017">
    <property type="protein sequence ID" value="HIX73757.1"/>
    <property type="molecule type" value="Genomic_DNA"/>
</dbReference>
<sequence length="145" mass="16942">IIDWYEPYICLDDVIINPIGFIDKDFTFVDINDDIIVKDKVGKIVSKEGLFMFLNNNLLGRAYKEFIVKKNSTKDLFMKLRYGEMIDETSSVESPISAFIEINDWILEKKNKHYDITSIVVNATYKNIFRKIEDINSITETRASR</sequence>
<comment type="caution">
    <text evidence="1">The sequence shown here is derived from an EMBL/GenBank/DDBJ whole genome shotgun (WGS) entry which is preliminary data.</text>
</comment>
<accession>A0A9D1X6F4</accession>
<evidence type="ECO:0000313" key="1">
    <source>
        <dbReference type="EMBL" id="HIX73757.1"/>
    </source>
</evidence>